<dbReference type="AlphaFoldDB" id="H0EMD6"/>
<sequence length="239" mass="25721">MSAPTTTTTTPNTSPQTSAPSTPRITSSLLSPNTSPSSSPFSSSPSTPKMPPSEPSLPKDPKPKPQTYEQMMAEINAATALEGYDAKGLYHSTASNAPILIKEAAPVVFKQRYGEDRLVYAGVGRLGDWDDEEGDGDEAGESLKKKEGKGKGGVVKLKKGEGLVEVPRGRDLKRRIRRDMAWRRRSGGGEGWRVLGLGKGRKEGGEVGDEMEGFGDRVEGVFGEVRMRKVVSEKQENSA</sequence>
<dbReference type="HOGENOM" id="CLU_1161236_0_0_1"/>
<keyword evidence="3" id="KW-1185">Reference proteome</keyword>
<dbReference type="EMBL" id="AGUE01000089">
    <property type="protein sequence ID" value="EHL00276.1"/>
    <property type="molecule type" value="Genomic_DNA"/>
</dbReference>
<evidence type="ECO:0000256" key="1">
    <source>
        <dbReference type="SAM" id="MobiDB-lite"/>
    </source>
</evidence>
<gene>
    <name evidence="2" type="ORF">M7I_3771</name>
</gene>
<dbReference type="Proteomes" id="UP000005446">
    <property type="component" value="Unassembled WGS sequence"/>
</dbReference>
<accession>H0EMD6</accession>
<feature type="compositionally biased region" description="Acidic residues" evidence="1">
    <location>
        <begin position="129"/>
        <end position="140"/>
    </location>
</feature>
<organism evidence="2 3">
    <name type="scientific">Glarea lozoyensis (strain ATCC 74030 / MF5533)</name>
    <dbReference type="NCBI Taxonomy" id="1104152"/>
    <lineage>
        <taxon>Eukaryota</taxon>
        <taxon>Fungi</taxon>
        <taxon>Dikarya</taxon>
        <taxon>Ascomycota</taxon>
        <taxon>Pezizomycotina</taxon>
        <taxon>Leotiomycetes</taxon>
        <taxon>Helotiales</taxon>
        <taxon>Helotiaceae</taxon>
        <taxon>Glarea</taxon>
    </lineage>
</organism>
<dbReference type="InParanoid" id="H0EMD6"/>
<proteinExistence type="predicted"/>
<feature type="region of interest" description="Disordered" evidence="1">
    <location>
        <begin position="186"/>
        <end position="212"/>
    </location>
</feature>
<dbReference type="OrthoDB" id="10498235at2759"/>
<feature type="region of interest" description="Disordered" evidence="1">
    <location>
        <begin position="1"/>
        <end position="71"/>
    </location>
</feature>
<comment type="caution">
    <text evidence="2">The sequence shown here is derived from an EMBL/GenBank/DDBJ whole genome shotgun (WGS) entry which is preliminary data.</text>
</comment>
<feature type="region of interest" description="Disordered" evidence="1">
    <location>
        <begin position="128"/>
        <end position="154"/>
    </location>
</feature>
<reference evidence="2 3" key="1">
    <citation type="journal article" date="2012" name="Eukaryot. Cell">
        <title>Genome sequence of the fungus Glarea lozoyensis: the first genome sequence of a species from the Helotiaceae family.</title>
        <authorList>
            <person name="Youssar L."/>
            <person name="Gruening B.A."/>
            <person name="Erxleben A."/>
            <person name="Guenther S."/>
            <person name="Huettel W."/>
        </authorList>
    </citation>
    <scope>NUCLEOTIDE SEQUENCE [LARGE SCALE GENOMIC DNA]</scope>
    <source>
        <strain evidence="3">ATCC 74030 / MF5533</strain>
    </source>
</reference>
<feature type="compositionally biased region" description="Low complexity" evidence="1">
    <location>
        <begin position="1"/>
        <end position="47"/>
    </location>
</feature>
<evidence type="ECO:0000313" key="3">
    <source>
        <dbReference type="Proteomes" id="UP000005446"/>
    </source>
</evidence>
<evidence type="ECO:0000313" key="2">
    <source>
        <dbReference type="EMBL" id="EHL00276.1"/>
    </source>
</evidence>
<protein>
    <submittedName>
        <fullName evidence="2">Uncharacterized protein</fullName>
    </submittedName>
</protein>
<name>H0EMD6_GLAL7</name>